<dbReference type="EMBL" id="JALGAR010000006">
    <property type="protein sequence ID" value="MCI4659557.1"/>
    <property type="molecule type" value="Genomic_DNA"/>
</dbReference>
<reference evidence="2" key="1">
    <citation type="submission" date="2022-03" db="EMBL/GenBank/DDBJ databases">
        <title>Cryobacterium sp. nov. strain ZS14-85, isolated from Antarctic soil.</title>
        <authorList>
            <person name="Li J."/>
            <person name="Niu G."/>
        </authorList>
    </citation>
    <scope>NUCLEOTIDE SEQUENCE</scope>
    <source>
        <strain evidence="2">ZS14-85</strain>
    </source>
</reference>
<evidence type="ECO:0000256" key="1">
    <source>
        <dbReference type="SAM" id="Phobius"/>
    </source>
</evidence>
<evidence type="ECO:0000313" key="3">
    <source>
        <dbReference type="Proteomes" id="UP001165341"/>
    </source>
</evidence>
<sequence>MALSPFEGMSLTELRSRASEERVERAEHVAELVAPVLVASPRVDTLSPSAEAGVAVAGSSFDAVVFAEGYATSKEASWAVEMSEAREILDDESTRPRRSTIRLVLYVVAIVVVPLLAGFLIYLGLLWTTPGISTPPDWLPHELWFPPFPLPSTR</sequence>
<name>A0AA41UGU3_9MICO</name>
<accession>A0AA41UGU3</accession>
<protein>
    <submittedName>
        <fullName evidence="2">Uncharacterized protein</fullName>
    </submittedName>
</protein>
<keyword evidence="1" id="KW-0472">Membrane</keyword>
<dbReference type="Proteomes" id="UP001165341">
    <property type="component" value="Unassembled WGS sequence"/>
</dbReference>
<keyword evidence="1" id="KW-0812">Transmembrane</keyword>
<proteinExistence type="predicted"/>
<keyword evidence="3" id="KW-1185">Reference proteome</keyword>
<dbReference type="AlphaFoldDB" id="A0AA41UGU3"/>
<dbReference type="RefSeq" id="WP_243013048.1">
    <property type="nucleotide sequence ID" value="NZ_JALGAR010000006.1"/>
</dbReference>
<organism evidence="2 3">
    <name type="scientific">Cryobacterium zhongshanensis</name>
    <dbReference type="NCBI Taxonomy" id="2928153"/>
    <lineage>
        <taxon>Bacteria</taxon>
        <taxon>Bacillati</taxon>
        <taxon>Actinomycetota</taxon>
        <taxon>Actinomycetes</taxon>
        <taxon>Micrococcales</taxon>
        <taxon>Microbacteriaceae</taxon>
        <taxon>Cryobacterium</taxon>
    </lineage>
</organism>
<comment type="caution">
    <text evidence="2">The sequence shown here is derived from an EMBL/GenBank/DDBJ whole genome shotgun (WGS) entry which is preliminary data.</text>
</comment>
<keyword evidence="1" id="KW-1133">Transmembrane helix</keyword>
<gene>
    <name evidence="2" type="ORF">MQH31_17275</name>
</gene>
<evidence type="ECO:0000313" key="2">
    <source>
        <dbReference type="EMBL" id="MCI4659557.1"/>
    </source>
</evidence>
<feature type="transmembrane region" description="Helical" evidence="1">
    <location>
        <begin position="103"/>
        <end position="127"/>
    </location>
</feature>